<keyword evidence="1" id="KW-0472">Membrane</keyword>
<keyword evidence="1" id="KW-0812">Transmembrane</keyword>
<evidence type="ECO:0000256" key="1">
    <source>
        <dbReference type="SAM" id="Phobius"/>
    </source>
</evidence>
<dbReference type="STRING" id="115783.SAMN02745119_03358"/>
<gene>
    <name evidence="2" type="ORF">SAMN02745119_03358</name>
</gene>
<name>A0A1T4SAV3_9BACT</name>
<organism evidence="2 3">
    <name type="scientific">Trichlorobacter thiogenes</name>
    <dbReference type="NCBI Taxonomy" id="115783"/>
    <lineage>
        <taxon>Bacteria</taxon>
        <taxon>Pseudomonadati</taxon>
        <taxon>Thermodesulfobacteriota</taxon>
        <taxon>Desulfuromonadia</taxon>
        <taxon>Geobacterales</taxon>
        <taxon>Geobacteraceae</taxon>
        <taxon>Trichlorobacter</taxon>
    </lineage>
</organism>
<dbReference type="EMBL" id="FUWR01000036">
    <property type="protein sequence ID" value="SKA25028.1"/>
    <property type="molecule type" value="Genomic_DNA"/>
</dbReference>
<evidence type="ECO:0000313" key="2">
    <source>
        <dbReference type="EMBL" id="SKA25028.1"/>
    </source>
</evidence>
<dbReference type="AlphaFoldDB" id="A0A1T4SAV3"/>
<accession>A0A1T4SAV3</accession>
<sequence length="428" mass="44551">MTIFAGGAATFISSQQGVYPRGGIYGSGQTPGQTVVTPGGNIGRSSTVQWIDVRDIDMSTLSPRIKQVDVSIKAGLQKLMDSAKGNPSKYPKIAAATLSPSYTDLPIGTVMSAGGLRYKITGSSSIGSRFCGSSKPTSPPVYAGGYYYTDYSSSSVLNCSPPYSGFVTMIYPAVQTNDPLSNLPTTPSSISEFAQKLANSSSTILAPANVFSDYYGEIDDYIKNNPGSVSVIASDNPTQVDTGTLATLPTPATQAQVSAASALAQGANATAAANNAVAVAQGNYNANPTPENAQRLANAQAAAAAAAARQAELQRELDNLDPNEVEDAGDTALTGLGDNEYDGTYEQPEKKGLLGLLQGFVASSPLTSMVRSFTISTSSTESTLSAGTIYGKELNFSFSRWEPFLRLCGAALIIIAHGFAVMVVVRGW</sequence>
<proteinExistence type="predicted"/>
<feature type="transmembrane region" description="Helical" evidence="1">
    <location>
        <begin position="404"/>
        <end position="425"/>
    </location>
</feature>
<keyword evidence="3" id="KW-1185">Reference proteome</keyword>
<protein>
    <submittedName>
        <fullName evidence="2">Uncharacterized protein</fullName>
    </submittedName>
</protein>
<reference evidence="3" key="1">
    <citation type="submission" date="2017-02" db="EMBL/GenBank/DDBJ databases">
        <authorList>
            <person name="Varghese N."/>
            <person name="Submissions S."/>
        </authorList>
    </citation>
    <scope>NUCLEOTIDE SEQUENCE [LARGE SCALE GENOMIC DNA]</scope>
    <source>
        <strain evidence="3">ATCC BAA-34</strain>
    </source>
</reference>
<dbReference type="Proteomes" id="UP000190102">
    <property type="component" value="Unassembled WGS sequence"/>
</dbReference>
<keyword evidence="1" id="KW-1133">Transmembrane helix</keyword>
<evidence type="ECO:0000313" key="3">
    <source>
        <dbReference type="Proteomes" id="UP000190102"/>
    </source>
</evidence>